<keyword evidence="6" id="KW-0732">Signal</keyword>
<dbReference type="CDD" id="cd07185">
    <property type="entry name" value="OmpA_C-like"/>
    <property type="match status" value="1"/>
</dbReference>
<dbReference type="SUPFAM" id="SSF103088">
    <property type="entry name" value="OmpA-like"/>
    <property type="match status" value="1"/>
</dbReference>
<feature type="region of interest" description="Disordered" evidence="5">
    <location>
        <begin position="166"/>
        <end position="191"/>
    </location>
</feature>
<evidence type="ECO:0000256" key="5">
    <source>
        <dbReference type="SAM" id="MobiDB-lite"/>
    </source>
</evidence>
<dbReference type="InterPro" id="IPR050330">
    <property type="entry name" value="Bact_OuterMem_StrucFunc"/>
</dbReference>
<reference evidence="9" key="1">
    <citation type="journal article" date="2019" name="Int. J. Syst. Evol. Microbiol.">
        <title>The Global Catalogue of Microorganisms (GCM) 10K type strain sequencing project: providing services to taxonomists for standard genome sequencing and annotation.</title>
        <authorList>
            <consortium name="The Broad Institute Genomics Platform"/>
            <consortium name="The Broad Institute Genome Sequencing Center for Infectious Disease"/>
            <person name="Wu L."/>
            <person name="Ma J."/>
        </authorList>
    </citation>
    <scope>NUCLEOTIDE SEQUENCE [LARGE SCALE GENOMIC DNA]</scope>
    <source>
        <strain evidence="9">KCTC 42443</strain>
    </source>
</reference>
<comment type="caution">
    <text evidence="8">The sequence shown here is derived from an EMBL/GenBank/DDBJ whole genome shotgun (WGS) entry which is preliminary data.</text>
</comment>
<name>A0ABQ3J7K5_9RHOB</name>
<dbReference type="InterPro" id="IPR006664">
    <property type="entry name" value="OMP_bac"/>
</dbReference>
<proteinExistence type="predicted"/>
<accession>A0ABQ3J7K5</accession>
<comment type="subcellular location">
    <subcellularLocation>
        <location evidence="1">Cell outer membrane</location>
    </subcellularLocation>
</comment>
<dbReference type="Gene3D" id="3.30.1330.60">
    <property type="entry name" value="OmpA-like domain"/>
    <property type="match status" value="1"/>
</dbReference>
<evidence type="ECO:0000256" key="4">
    <source>
        <dbReference type="PROSITE-ProRule" id="PRU00473"/>
    </source>
</evidence>
<evidence type="ECO:0000256" key="2">
    <source>
        <dbReference type="ARBA" id="ARBA00023136"/>
    </source>
</evidence>
<dbReference type="EMBL" id="BNCH01000011">
    <property type="protein sequence ID" value="GHF08750.1"/>
    <property type="molecule type" value="Genomic_DNA"/>
</dbReference>
<evidence type="ECO:0000256" key="3">
    <source>
        <dbReference type="ARBA" id="ARBA00023237"/>
    </source>
</evidence>
<evidence type="ECO:0000256" key="6">
    <source>
        <dbReference type="SAM" id="SignalP"/>
    </source>
</evidence>
<feature type="chain" id="PRO_5045750196" evidence="6">
    <location>
        <begin position="27"/>
        <end position="313"/>
    </location>
</feature>
<feature type="signal peptide" evidence="6">
    <location>
        <begin position="1"/>
        <end position="26"/>
    </location>
</feature>
<dbReference type="Proteomes" id="UP000609802">
    <property type="component" value="Unassembled WGS sequence"/>
</dbReference>
<keyword evidence="3" id="KW-0998">Cell outer membrane</keyword>
<evidence type="ECO:0000313" key="8">
    <source>
        <dbReference type="EMBL" id="GHF08750.1"/>
    </source>
</evidence>
<gene>
    <name evidence="8" type="ORF">GCM10016455_32090</name>
</gene>
<keyword evidence="9" id="KW-1185">Reference proteome</keyword>
<dbReference type="InterPro" id="IPR006665">
    <property type="entry name" value="OmpA-like"/>
</dbReference>
<dbReference type="Pfam" id="PF00691">
    <property type="entry name" value="OmpA"/>
    <property type="match status" value="1"/>
</dbReference>
<organism evidence="8 9">
    <name type="scientific">Aliiroseovarius zhejiangensis</name>
    <dbReference type="NCBI Taxonomy" id="1632025"/>
    <lineage>
        <taxon>Bacteria</taxon>
        <taxon>Pseudomonadati</taxon>
        <taxon>Pseudomonadota</taxon>
        <taxon>Alphaproteobacteria</taxon>
        <taxon>Rhodobacterales</taxon>
        <taxon>Paracoccaceae</taxon>
        <taxon>Aliiroseovarius</taxon>
    </lineage>
</organism>
<dbReference type="InterPro" id="IPR036737">
    <property type="entry name" value="OmpA-like_sf"/>
</dbReference>
<evidence type="ECO:0000256" key="1">
    <source>
        <dbReference type="ARBA" id="ARBA00004442"/>
    </source>
</evidence>
<dbReference type="PROSITE" id="PS51123">
    <property type="entry name" value="OMPA_2"/>
    <property type="match status" value="1"/>
</dbReference>
<dbReference type="PANTHER" id="PTHR30329:SF21">
    <property type="entry name" value="LIPOPROTEIN YIAD-RELATED"/>
    <property type="match status" value="1"/>
</dbReference>
<sequence>MTFRFRYLLSGTAMVLLTGLALPARAIDLPAGAKLRADEREVAARATLATGRYDGQQVPIIAAEGQVIRQAWRVDGTSQTSFQILTGLRDQLDQGGFDILFQCQSVSCGGYDFRFGIGHFKAPDMFVDLGDYHYLSARKGDHHTSVLVSRSKEAAFIELLQVTPPGSTGTEISAPDAPAPPNRPAPSDGPLEAQLETLGRAVLHGLSFATGSSELDDGNVPVLTELAQYLNQNPGRQIVLVGHTDAEGGLSGNVALSRKRAAAVMENLIRLHDVNPAQVSAEGVGFLMPLAPNLTPEGREANRRVEAVLISTD</sequence>
<dbReference type="PANTHER" id="PTHR30329">
    <property type="entry name" value="STATOR ELEMENT OF FLAGELLAR MOTOR COMPLEX"/>
    <property type="match status" value="1"/>
</dbReference>
<protein>
    <submittedName>
        <fullName evidence="8">Membrane protein</fullName>
    </submittedName>
</protein>
<evidence type="ECO:0000313" key="9">
    <source>
        <dbReference type="Proteomes" id="UP000609802"/>
    </source>
</evidence>
<feature type="domain" description="OmpA-like" evidence="7">
    <location>
        <begin position="195"/>
        <end position="313"/>
    </location>
</feature>
<dbReference type="RefSeq" id="WP_191287571.1">
    <property type="nucleotide sequence ID" value="NZ_BNCH01000011.1"/>
</dbReference>
<evidence type="ECO:0000259" key="7">
    <source>
        <dbReference type="PROSITE" id="PS51123"/>
    </source>
</evidence>
<dbReference type="PRINTS" id="PR01021">
    <property type="entry name" value="OMPADOMAIN"/>
</dbReference>
<keyword evidence="2 4" id="KW-0472">Membrane</keyword>